<proteinExistence type="inferred from homology"/>
<dbReference type="PANTHER" id="PTHR43133:SF8">
    <property type="entry name" value="RNA POLYMERASE SIGMA FACTOR HI_1459-RELATED"/>
    <property type="match status" value="1"/>
</dbReference>
<dbReference type="InterPro" id="IPR013249">
    <property type="entry name" value="RNA_pol_sigma70_r4_t2"/>
</dbReference>
<keyword evidence="2" id="KW-0805">Transcription regulation</keyword>
<dbReference type="InterPro" id="IPR036388">
    <property type="entry name" value="WH-like_DNA-bd_sf"/>
</dbReference>
<dbReference type="Pfam" id="PF04542">
    <property type="entry name" value="Sigma70_r2"/>
    <property type="match status" value="1"/>
</dbReference>
<evidence type="ECO:0000259" key="6">
    <source>
        <dbReference type="Pfam" id="PF04542"/>
    </source>
</evidence>
<gene>
    <name evidence="8" type="ORF">K9S39_06015</name>
</gene>
<evidence type="ECO:0000256" key="2">
    <source>
        <dbReference type="ARBA" id="ARBA00023015"/>
    </source>
</evidence>
<dbReference type="Gene3D" id="1.10.10.10">
    <property type="entry name" value="Winged helix-like DNA-binding domain superfamily/Winged helix DNA-binding domain"/>
    <property type="match status" value="1"/>
</dbReference>
<dbReference type="NCBIfam" id="TIGR02937">
    <property type="entry name" value="sigma70-ECF"/>
    <property type="match status" value="1"/>
</dbReference>
<keyword evidence="4" id="KW-0238">DNA-binding</keyword>
<protein>
    <submittedName>
        <fullName evidence="8">RNA polymerase sigma factor</fullName>
    </submittedName>
</protein>
<dbReference type="PANTHER" id="PTHR43133">
    <property type="entry name" value="RNA POLYMERASE ECF-TYPE SIGMA FACTO"/>
    <property type="match status" value="1"/>
</dbReference>
<accession>A0ABY4M148</accession>
<dbReference type="InterPro" id="IPR013324">
    <property type="entry name" value="RNA_pol_sigma_r3/r4-like"/>
</dbReference>
<keyword evidence="9" id="KW-1185">Reference proteome</keyword>
<keyword evidence="5" id="KW-0804">Transcription</keyword>
<dbReference type="RefSeq" id="WP_248862314.1">
    <property type="nucleotide sequence ID" value="NZ_CP086322.1"/>
</dbReference>
<evidence type="ECO:0000256" key="5">
    <source>
        <dbReference type="ARBA" id="ARBA00023163"/>
    </source>
</evidence>
<dbReference type="InterPro" id="IPR039425">
    <property type="entry name" value="RNA_pol_sigma-70-like"/>
</dbReference>
<reference evidence="8" key="1">
    <citation type="submission" date="2021-10" db="EMBL/GenBank/DDBJ databases">
        <title>Streptomyces nigrumlapis sp.nov.,an antimicrobial producing actinobacterium isolated from Black Gobi rocks.</title>
        <authorList>
            <person name="Wen Y."/>
            <person name="Zhang W."/>
            <person name="Liu X.G."/>
        </authorList>
    </citation>
    <scope>NUCLEOTIDE SEQUENCE</scope>
    <source>
        <strain evidence="8">ST13-2-2</strain>
    </source>
</reference>
<evidence type="ECO:0000256" key="4">
    <source>
        <dbReference type="ARBA" id="ARBA00023125"/>
    </source>
</evidence>
<dbReference type="InterPro" id="IPR013325">
    <property type="entry name" value="RNA_pol_sigma_r2"/>
</dbReference>
<dbReference type="SUPFAM" id="SSF88659">
    <property type="entry name" value="Sigma3 and sigma4 domains of RNA polymerase sigma factors"/>
    <property type="match status" value="1"/>
</dbReference>
<dbReference type="SUPFAM" id="SSF88946">
    <property type="entry name" value="Sigma2 domain of RNA polymerase sigma factors"/>
    <property type="match status" value="1"/>
</dbReference>
<name>A0ABY4M148_9ACTN</name>
<feature type="domain" description="RNA polymerase sigma-70 region 2" evidence="6">
    <location>
        <begin position="28"/>
        <end position="92"/>
    </location>
</feature>
<dbReference type="InterPro" id="IPR007627">
    <property type="entry name" value="RNA_pol_sigma70_r2"/>
</dbReference>
<evidence type="ECO:0000313" key="8">
    <source>
        <dbReference type="EMBL" id="UQA91489.1"/>
    </source>
</evidence>
<evidence type="ECO:0000256" key="1">
    <source>
        <dbReference type="ARBA" id="ARBA00010641"/>
    </source>
</evidence>
<organism evidence="8 9">
    <name type="scientific">Streptomyces halobius</name>
    <dbReference type="NCBI Taxonomy" id="2879846"/>
    <lineage>
        <taxon>Bacteria</taxon>
        <taxon>Bacillati</taxon>
        <taxon>Actinomycetota</taxon>
        <taxon>Actinomycetes</taxon>
        <taxon>Kitasatosporales</taxon>
        <taxon>Streptomycetaceae</taxon>
        <taxon>Streptomyces</taxon>
    </lineage>
</organism>
<evidence type="ECO:0000256" key="3">
    <source>
        <dbReference type="ARBA" id="ARBA00023082"/>
    </source>
</evidence>
<comment type="similarity">
    <text evidence="1">Belongs to the sigma-70 factor family. ECF subfamily.</text>
</comment>
<evidence type="ECO:0000259" key="7">
    <source>
        <dbReference type="Pfam" id="PF08281"/>
    </source>
</evidence>
<dbReference type="Gene3D" id="1.10.1740.10">
    <property type="match status" value="1"/>
</dbReference>
<feature type="domain" description="RNA polymerase sigma factor 70 region 4 type 2" evidence="7">
    <location>
        <begin position="137"/>
        <end position="186"/>
    </location>
</feature>
<dbReference type="InterPro" id="IPR014284">
    <property type="entry name" value="RNA_pol_sigma-70_dom"/>
</dbReference>
<keyword evidence="3" id="KW-0731">Sigma factor</keyword>
<evidence type="ECO:0000313" key="9">
    <source>
        <dbReference type="Proteomes" id="UP000830115"/>
    </source>
</evidence>
<dbReference type="Proteomes" id="UP000830115">
    <property type="component" value="Chromosome"/>
</dbReference>
<sequence>MKRAGTGETAEDVTAAVGGDRAALERVVRAVQPEVFRLAVRFFGDPRDAEDAAQEALIQVVTRLDRFRAESAFSTWVYRVATNKFLSIARTRGERQALSFTDFDTELSRLPQSPLATPHPDVEEQLLIEEVKVGCTLAMLLCLDREHRMTYILGEIMELDHATAAEILGITPAAYRKRLQRARERITHLMRARCGLFDRANACRCRKRVNTAVGRGCVDPHDLVFATSAQQAREFPEVLTEIRRLEHAERAGAIYRSHPEARSHVDLAGFVDGLFPA</sequence>
<dbReference type="EMBL" id="CP086322">
    <property type="protein sequence ID" value="UQA91489.1"/>
    <property type="molecule type" value="Genomic_DNA"/>
</dbReference>
<dbReference type="Pfam" id="PF08281">
    <property type="entry name" value="Sigma70_r4_2"/>
    <property type="match status" value="1"/>
</dbReference>